<dbReference type="VEuPathDB" id="CryptoDB:Vbra_6593"/>
<dbReference type="InParanoid" id="A0A0G4H5P0"/>
<dbReference type="Proteomes" id="UP000041254">
    <property type="component" value="Unassembled WGS sequence"/>
</dbReference>
<name>A0A0G4H5P0_VITBC</name>
<reference evidence="1 2" key="1">
    <citation type="submission" date="2014-11" db="EMBL/GenBank/DDBJ databases">
        <authorList>
            <person name="Zhu J."/>
            <person name="Qi W."/>
            <person name="Song R."/>
        </authorList>
    </citation>
    <scope>NUCLEOTIDE SEQUENCE [LARGE SCALE GENOMIC DNA]</scope>
</reference>
<evidence type="ECO:0000313" key="1">
    <source>
        <dbReference type="EMBL" id="CEM39148.1"/>
    </source>
</evidence>
<protein>
    <submittedName>
        <fullName evidence="1">Uncharacterized protein</fullName>
    </submittedName>
</protein>
<organism evidence="1 2">
    <name type="scientific">Vitrella brassicaformis (strain CCMP3155)</name>
    <dbReference type="NCBI Taxonomy" id="1169540"/>
    <lineage>
        <taxon>Eukaryota</taxon>
        <taxon>Sar</taxon>
        <taxon>Alveolata</taxon>
        <taxon>Colpodellida</taxon>
        <taxon>Vitrellaceae</taxon>
        <taxon>Vitrella</taxon>
    </lineage>
</organism>
<dbReference type="EMBL" id="CDMY01001028">
    <property type="protein sequence ID" value="CEM39148.1"/>
    <property type="molecule type" value="Genomic_DNA"/>
</dbReference>
<sequence>MMYAGTSHNSQYGAGPPPEIRMTDYLAEAIEFANDVLRTEITLATKWRDARPLAWLLSAIEFHIDDVHDTDLDGRTEACLREREMIQDIPQDQRASGNPLDQSIVLDLGLRAIDRSFYKYVQYFEPQVGAPANLHQVVYTFCRRLVFPAEPHAFGPSRDPPAVQETKVHVGYYPIG</sequence>
<accession>A0A0G4H5P0</accession>
<proteinExistence type="predicted"/>
<evidence type="ECO:0000313" key="2">
    <source>
        <dbReference type="Proteomes" id="UP000041254"/>
    </source>
</evidence>
<dbReference type="AlphaFoldDB" id="A0A0G4H5P0"/>
<gene>
    <name evidence="1" type="ORF">Vbra_6593</name>
</gene>
<keyword evidence="2" id="KW-1185">Reference proteome</keyword>